<protein>
    <submittedName>
        <fullName evidence="2">Uncharacterized protein</fullName>
    </submittedName>
</protein>
<dbReference type="EMBL" id="VUOC01000027">
    <property type="protein sequence ID" value="KAA2237151.1"/>
    <property type="molecule type" value="Genomic_DNA"/>
</dbReference>
<dbReference type="RefSeq" id="WP_149842213.1">
    <property type="nucleotide sequence ID" value="NZ_VUOC01000027.1"/>
</dbReference>
<proteinExistence type="predicted"/>
<accession>A0A5B2VDK2</accession>
<evidence type="ECO:0000313" key="3">
    <source>
        <dbReference type="Proteomes" id="UP000324611"/>
    </source>
</evidence>
<sequence length="191" mass="22275">MERTNPKVRQKANNTLAFLRRNIPTKCPKKIKEQCFKTLVKPVLEYGCCVWDPHLKTQINNLEKVHKNAARFVTNNYSYTQGSTAQNMKKLGWIPLEEQRARNKTSIFFKAINSQIDIPIDDLKKSNRKTRNSDDQTFIPPSSKNDCHMHSFFPNTVRLWNKLPSDIKSSDNVDTLKHKLQYVTLRSSYDC</sequence>
<name>A0A5B2VDK2_9BACT</name>
<keyword evidence="3" id="KW-1185">Reference proteome</keyword>
<evidence type="ECO:0000256" key="1">
    <source>
        <dbReference type="SAM" id="MobiDB-lite"/>
    </source>
</evidence>
<comment type="caution">
    <text evidence="2">The sequence shown here is derived from an EMBL/GenBank/DDBJ whole genome shotgun (WGS) entry which is preliminary data.</text>
</comment>
<reference evidence="2 3" key="1">
    <citation type="submission" date="2019-09" db="EMBL/GenBank/DDBJ databases">
        <title>Chitinophaga ginsengihumi sp. nov., isolated from soil of ginseng rhizosphere.</title>
        <authorList>
            <person name="Lee J."/>
        </authorList>
    </citation>
    <scope>NUCLEOTIDE SEQUENCE [LARGE SCALE GENOMIC DNA]</scope>
    <source>
        <strain evidence="2 3">BN140078</strain>
    </source>
</reference>
<evidence type="ECO:0000313" key="2">
    <source>
        <dbReference type="EMBL" id="KAA2237151.1"/>
    </source>
</evidence>
<reference evidence="2 3" key="2">
    <citation type="submission" date="2019-09" db="EMBL/GenBank/DDBJ databases">
        <authorList>
            <person name="Jin C."/>
        </authorList>
    </citation>
    <scope>NUCLEOTIDE SEQUENCE [LARGE SCALE GENOMIC DNA]</scope>
    <source>
        <strain evidence="2 3">BN140078</strain>
    </source>
</reference>
<dbReference type="Proteomes" id="UP000324611">
    <property type="component" value="Unassembled WGS sequence"/>
</dbReference>
<dbReference type="AlphaFoldDB" id="A0A5B2VDK2"/>
<feature type="region of interest" description="Disordered" evidence="1">
    <location>
        <begin position="124"/>
        <end position="143"/>
    </location>
</feature>
<gene>
    <name evidence="2" type="ORF">F0L74_32775</name>
</gene>
<organism evidence="2 3">
    <name type="scientific">Chitinophaga agrisoli</name>
    <dbReference type="NCBI Taxonomy" id="2607653"/>
    <lineage>
        <taxon>Bacteria</taxon>
        <taxon>Pseudomonadati</taxon>
        <taxon>Bacteroidota</taxon>
        <taxon>Chitinophagia</taxon>
        <taxon>Chitinophagales</taxon>
        <taxon>Chitinophagaceae</taxon>
        <taxon>Chitinophaga</taxon>
    </lineage>
</organism>